<keyword evidence="2" id="KW-1185">Reference proteome</keyword>
<dbReference type="EMBL" id="JAELVQ010000001">
    <property type="protein sequence ID" value="MBJ6366761.1"/>
    <property type="molecule type" value="Genomic_DNA"/>
</dbReference>
<evidence type="ECO:0008006" key="3">
    <source>
        <dbReference type="Google" id="ProtNLM"/>
    </source>
</evidence>
<reference evidence="1" key="1">
    <citation type="submission" date="2020-12" db="EMBL/GenBank/DDBJ databases">
        <title>Snuella sp. nov., isolated from sediment in Incheon.</title>
        <authorList>
            <person name="Kim W."/>
        </authorList>
    </citation>
    <scope>NUCLEOTIDE SEQUENCE</scope>
    <source>
        <strain evidence="1">CAU 1569</strain>
    </source>
</reference>
<organism evidence="1 2">
    <name type="scientific">Snuella sedimenti</name>
    <dbReference type="NCBI Taxonomy" id="2798802"/>
    <lineage>
        <taxon>Bacteria</taxon>
        <taxon>Pseudomonadati</taxon>
        <taxon>Bacteroidota</taxon>
        <taxon>Flavobacteriia</taxon>
        <taxon>Flavobacteriales</taxon>
        <taxon>Flavobacteriaceae</taxon>
        <taxon>Snuella</taxon>
    </lineage>
</organism>
<evidence type="ECO:0000313" key="1">
    <source>
        <dbReference type="EMBL" id="MBJ6366761.1"/>
    </source>
</evidence>
<sequence length="126" mass="14803">MFNKEVKSVLDLIKAFPTEQDCIDHLEILRWNGNVISPFDSTSKVYKCKNNRYKCKNTGKYFNVKTNTIFDNTKMELQKWFLAIWIVTSHKKGISSLQLSRDLGITQKSAWFMLQRIRNCFGLDDN</sequence>
<evidence type="ECO:0000313" key="2">
    <source>
        <dbReference type="Proteomes" id="UP000610931"/>
    </source>
</evidence>
<accession>A0A8J7LXH6</accession>
<protein>
    <recommendedName>
        <fullName evidence="3">Transposase</fullName>
    </recommendedName>
</protein>
<dbReference type="AlphaFoldDB" id="A0A8J7LXH6"/>
<proteinExistence type="predicted"/>
<gene>
    <name evidence="1" type="ORF">JF259_01540</name>
</gene>
<comment type="caution">
    <text evidence="1">The sequence shown here is derived from an EMBL/GenBank/DDBJ whole genome shotgun (WGS) entry which is preliminary data.</text>
</comment>
<dbReference type="Proteomes" id="UP000610931">
    <property type="component" value="Unassembled WGS sequence"/>
</dbReference>
<name>A0A8J7LXH6_9FLAO</name>